<evidence type="ECO:0000256" key="2">
    <source>
        <dbReference type="ARBA" id="ARBA00022448"/>
    </source>
</evidence>
<proteinExistence type="inferred from homology"/>
<keyword evidence="3 6" id="KW-0375">Hydrogen ion transport</keyword>
<dbReference type="CDD" id="cd14785">
    <property type="entry name" value="V-ATPase_C"/>
    <property type="match status" value="1"/>
</dbReference>
<evidence type="ECO:0000256" key="5">
    <source>
        <dbReference type="ARBA" id="ARBA00053565"/>
    </source>
</evidence>
<reference evidence="7 8" key="1">
    <citation type="journal article" date="2004" name="Science">
        <title>The Ashbya gossypii genome as a tool for mapping the ancient Saccharomyces cerevisiae genome.</title>
        <authorList>
            <person name="Dietrich F.S."/>
            <person name="Voegeli S."/>
            <person name="Brachat S."/>
            <person name="Lerch A."/>
            <person name="Gates K."/>
            <person name="Steiner S."/>
            <person name="Mohr C."/>
            <person name="Pohlmann R."/>
            <person name="Luedi P."/>
            <person name="Choi S."/>
            <person name="Wing R.A."/>
            <person name="Flavier A."/>
            <person name="Gaffney T.D."/>
            <person name="Philippsen P."/>
        </authorList>
    </citation>
    <scope>NUCLEOTIDE SEQUENCE [LARGE SCALE GENOMIC DNA]</scope>
    <source>
        <strain evidence="8">ATCC 10895 / CBS 109.51 / FGSC 9923 / NRRL Y-1056</strain>
    </source>
</reference>
<dbReference type="OMA" id="VMIWIHV"/>
<dbReference type="HOGENOM" id="CLU_017554_3_0_1"/>
<dbReference type="Gene3D" id="1.20.1460.10">
    <property type="entry name" value="subunit c (vma5p) of the yeast v-atpase, domain 2"/>
    <property type="match status" value="1"/>
</dbReference>
<protein>
    <recommendedName>
        <fullName evidence="6">V-type proton ATPase subunit C</fullName>
    </recommendedName>
</protein>
<evidence type="ECO:0000313" key="8">
    <source>
        <dbReference type="Proteomes" id="UP000000591"/>
    </source>
</evidence>
<comment type="subunit">
    <text evidence="6">V-ATPase is a heteromultimeric enzyme composed of a peripheral catalytic V1 complex (components A to H) attached to an integral membrane V0 proton pore complex.</text>
</comment>
<dbReference type="FunFam" id="3.30.70.100:FF:000002">
    <property type="entry name" value="V-type proton ATPase subunit C"/>
    <property type="match status" value="1"/>
</dbReference>
<sequence length="378" mass="41006">MTSSPAKQLLLLSLPADARPAQHSDMDAQTWLLRELLGGRATVSEFAVPEFKIGSLDALVLQSEELGRVDAQVHAALGKIEEALAALGEAPGPADPPSAFRWDTRRYKLDRPIRDLIAELARECAQLDSDVRAAAAEHAAACSALAAADRHESGDLSVRALHDIVREEHCVLDSEYLTTALIAVPQARRPEFERAYETLAPHVVPGSAAVLASDSEFALYAVHLFRRSAPAFAAACRERGCVPRDFTYSPDAVRALHQERVASAARAQAARAALARLARTARADVRAAALHVLALRVFVESVLRYGLPPHFAARLLAVAPRDATPCRAALRDQFGYLGGNAFSRDKRGRIQRHDAALSEYAALVDTDYEPFVLYSVPL</sequence>
<gene>
    <name evidence="7" type="ORF">AGOS_ADR146C</name>
</gene>
<comment type="similarity">
    <text evidence="1 6">Belongs to the V-ATPase C subunit family.</text>
</comment>
<comment type="function">
    <text evidence="6">Subunit of the V1 complex of vacuolar(H+)-ATPase (V-ATPase), a multisubunit enzyme composed of a peripheral complex (V1) that hydrolyzes ATP and a membrane integral complex (V0) that translocates protons. V-ATPase is responsible for acidifying and maintaining the pH of intracellular compartments and in some cell types, is targeted to the plasma membrane, where it is responsible for acidifying the extracellular environment. Subunit C is necessary for the assembly of the catalytic sector of the enzyme and is likely to have a specific function in its catalytic activity.</text>
</comment>
<evidence type="ECO:0000256" key="1">
    <source>
        <dbReference type="ARBA" id="ARBA00006138"/>
    </source>
</evidence>
<dbReference type="GO" id="GO:0046961">
    <property type="term" value="F:proton-transporting ATPase activity, rotational mechanism"/>
    <property type="evidence" value="ECO:0000318"/>
    <property type="project" value="GO_Central"/>
</dbReference>
<dbReference type="FunCoup" id="Q759X7">
    <property type="interactions" value="436"/>
</dbReference>
<dbReference type="OrthoDB" id="6605928at2759"/>
<name>Q759X7_EREGS</name>
<keyword evidence="2 6" id="KW-0813">Transport</keyword>
<dbReference type="KEGG" id="ago:AGOS_ADR146C"/>
<dbReference type="EMBL" id="AE016817">
    <property type="protein sequence ID" value="AAS52066.1"/>
    <property type="molecule type" value="Genomic_DNA"/>
</dbReference>
<dbReference type="PANTHER" id="PTHR10137">
    <property type="entry name" value="V-TYPE PROTON ATPASE SUBUNIT C"/>
    <property type="match status" value="1"/>
</dbReference>
<keyword evidence="4 6" id="KW-0406">Ion transport</keyword>
<evidence type="ECO:0000313" key="7">
    <source>
        <dbReference type="EMBL" id="AAS52066.1"/>
    </source>
</evidence>
<dbReference type="Gene3D" id="3.30.70.100">
    <property type="match status" value="1"/>
</dbReference>
<organism evidence="7 8">
    <name type="scientific">Eremothecium gossypii (strain ATCC 10895 / CBS 109.51 / FGSC 9923 / NRRL Y-1056)</name>
    <name type="common">Yeast</name>
    <name type="synonym">Ashbya gossypii</name>
    <dbReference type="NCBI Taxonomy" id="284811"/>
    <lineage>
        <taxon>Eukaryota</taxon>
        <taxon>Fungi</taxon>
        <taxon>Dikarya</taxon>
        <taxon>Ascomycota</taxon>
        <taxon>Saccharomycotina</taxon>
        <taxon>Saccharomycetes</taxon>
        <taxon>Saccharomycetales</taxon>
        <taxon>Saccharomycetaceae</taxon>
        <taxon>Eremothecium</taxon>
    </lineage>
</organism>
<dbReference type="SUPFAM" id="SSF118203">
    <property type="entry name" value="Vacuolar ATP synthase subunit C"/>
    <property type="match status" value="1"/>
</dbReference>
<dbReference type="STRING" id="284811.Q759X7"/>
<dbReference type="InParanoid" id="Q759X7"/>
<reference evidence="8" key="2">
    <citation type="journal article" date="2013" name="G3 (Bethesda)">
        <title>Genomes of Ashbya fungi isolated from insects reveal four mating-type loci, numerous translocations, lack of transposons, and distinct gene duplications.</title>
        <authorList>
            <person name="Dietrich F.S."/>
            <person name="Voegeli S."/>
            <person name="Kuo S."/>
            <person name="Philippsen P."/>
        </authorList>
    </citation>
    <scope>GENOME REANNOTATION</scope>
    <source>
        <strain evidence="8">ATCC 10895 / CBS 109.51 / FGSC 9923 / NRRL Y-1056</strain>
    </source>
</reference>
<dbReference type="AlphaFoldDB" id="Q759X7"/>
<evidence type="ECO:0000256" key="4">
    <source>
        <dbReference type="ARBA" id="ARBA00023065"/>
    </source>
</evidence>
<dbReference type="Pfam" id="PF03223">
    <property type="entry name" value="V-ATPase_C"/>
    <property type="match status" value="1"/>
</dbReference>
<dbReference type="PANTHER" id="PTHR10137:SF0">
    <property type="entry name" value="V-TYPE PROTON ATPASE SUBUNIT C"/>
    <property type="match status" value="1"/>
</dbReference>
<dbReference type="GO" id="GO:0000221">
    <property type="term" value="C:vacuolar proton-transporting V-type ATPase, V1 domain"/>
    <property type="evidence" value="ECO:0000318"/>
    <property type="project" value="GO_Central"/>
</dbReference>
<dbReference type="Gene3D" id="3.30.70.1180">
    <property type="entry name" value="Vacuolar atp synthase subunit c, domain 1"/>
    <property type="match status" value="1"/>
</dbReference>
<dbReference type="RefSeq" id="NP_984242.1">
    <property type="nucleotide sequence ID" value="NM_209595.1"/>
</dbReference>
<comment type="function">
    <text evidence="5">Subunit of the V1 complex of vacuolar(H+)-ATPase (V-ATPase), a multisubunit enzyme composed of a peripheral complex (V1) that hydrolyzes ATP and a membrane integral complex (V0) that translocates protons. V-ATPase is responsible for acidifying and maintaining the pH of intracellular compartments. Subunit C is necessary for the assembly of the catalytic sector of the enzyme and is likely to have a specific function in its catalytic activity. Reversibly leaves the enzyme after glucose depletion, causing the catalytic subcomplex V1 to detach from the V0 section.</text>
</comment>
<dbReference type="InterPro" id="IPR004907">
    <property type="entry name" value="ATPase_V1-cplx_csu"/>
</dbReference>
<evidence type="ECO:0000256" key="6">
    <source>
        <dbReference type="RuleBase" id="RU364010"/>
    </source>
</evidence>
<dbReference type="InterPro" id="IPR036132">
    <property type="entry name" value="Vac_ATP_synth_c_sf"/>
</dbReference>
<dbReference type="eggNOG" id="KOG2909">
    <property type="taxonomic scope" value="Eukaryota"/>
</dbReference>
<accession>Q759X7</accession>
<dbReference type="GeneID" id="4620403"/>
<keyword evidence="8" id="KW-1185">Reference proteome</keyword>
<evidence type="ECO:0000256" key="3">
    <source>
        <dbReference type="ARBA" id="ARBA00022781"/>
    </source>
</evidence>
<dbReference type="Proteomes" id="UP000000591">
    <property type="component" value="Chromosome IV"/>
</dbReference>